<dbReference type="Proteomes" id="UP000018442">
    <property type="component" value="Unassembled WGS sequence"/>
</dbReference>
<dbReference type="InterPro" id="IPR036465">
    <property type="entry name" value="vWFA_dom_sf"/>
</dbReference>
<evidence type="ECO:0000313" key="2">
    <source>
        <dbReference type="EMBL" id="EEY92442.1"/>
    </source>
</evidence>
<name>D0SNC8_ACIJU</name>
<dbReference type="EMBL" id="GG705012">
    <property type="protein sequence ID" value="EEY92442.1"/>
    <property type="molecule type" value="Genomic_DNA"/>
</dbReference>
<accession>D0SNC8</accession>
<dbReference type="Gene3D" id="3.40.50.410">
    <property type="entry name" value="von Willebrand factor, type A domain"/>
    <property type="match status" value="1"/>
</dbReference>
<keyword evidence="1" id="KW-0732">Signal</keyword>
<organism evidence="2 3">
    <name type="scientific">Acinetobacter junii SH205</name>
    <dbReference type="NCBI Taxonomy" id="575587"/>
    <lineage>
        <taxon>Bacteria</taxon>
        <taxon>Pseudomonadati</taxon>
        <taxon>Pseudomonadota</taxon>
        <taxon>Gammaproteobacteria</taxon>
        <taxon>Moraxellales</taxon>
        <taxon>Moraxellaceae</taxon>
        <taxon>Acinetobacter</taxon>
    </lineage>
</organism>
<evidence type="ECO:0000256" key="1">
    <source>
        <dbReference type="SAM" id="SignalP"/>
    </source>
</evidence>
<feature type="signal peptide" evidence="1">
    <location>
        <begin position="1"/>
        <end position="34"/>
    </location>
</feature>
<protein>
    <recommendedName>
        <fullName evidence="4">PilC beta-propeller domain-containing protein</fullName>
    </recommendedName>
</protein>
<sequence>MNMKQILNHTALTKARLSILSASITALICSSVGASDIDIYKAPATGAGATTILFMLDKSGSMNFTDYGNTVTYDEQNCPSKNNDAGGFSYKKADSVVTHTFGASDWYGTKTLSYRECIRGTSRWGFWSGWTFDTEIDRKATRLTQLKIGLLQLLLGDKSDPNNIVEPLSPDLYIGLAVFSGSIGQKIQDVKKLDNTHRANLVQTILDLTATGGTPTPYAYAEAAAILMGTKTGGGNYSNSSTNYSKPVSIAAQTTDTAKQCSAQGIYFLTDGRPEPDGTAPGDDGKSGDAYKVMKSALDTKGSLFDCKATATSVLGRLSSYYDDQHAWNCTGKFNQALLDPEKNPVGIKIKTAVVGFGRDFDTAVTDPSDDVKDAKSWGELGEGGSYSGLDSKAVVESFKKFLTTVKTDIPGISTGNATLPIDALNSNAIQPYGYFPQFVPKVATTESQRTWYGNLKKYHAVLGSLYGNRSGSYPGTITGSNPVMQNNEIKNVADLWKNSAYVPTSNETAFQGGALSNLLQGYVADRSPKERLLLTDFSYQNGKVSQNLNLSWYDDSEKKTKFNAITTAYNLNSSAPYRAALMGLLGYESAVAGEDLTTKSITGKLPQIGAILHSKPVLLTQSGIPTVTGTSTSATIDTTNRDDYILFGSTQGVLHVLDAKNGKGNEVFAFVPKEMIELQNQGFLLDGGADTGGKNKLYYGIDGEWTAHTVYVSDPNGKLTVDGGSRIIQNDAGEDETINLKGKQWVYGGLRMGGRSYYSLDLTDMSSPKVKFHIDPNNKQVHYLDGSTTESKTIDELKYMGQSWSKPTLAYVNWFGKRKLVMIVGGGYDAGSTPGLEADGDGIYKTKTVGDKLVKDKRDGYGGYEAADYDQTNKIGAGVYMFDADNGDLLWSVSGNNTATTTSGTKNLKLAGNGSTVNMNYSIVSEIKTVDRNNDGLIDHLYFGDLRGQAFRVDFSPSTSGFKSQVNRILDLSATRKRFYNAPTFTVHSKEGVAVVSFASGNKSQPLHGHATPVSGVDDFDGVFAIYDYDVYSSKYPTSAFDTRTLGANNATAISQLKLLDNRVDSNDSLTNSKRPKIDSSLGNGGWYYLFNKEEALSATGTAETSTKNKQILKSLGSLVAMESDLYVPVFDSSKPGTTGSCSAGVAGETALQRFCLPYGICKTNIYIPLGAGIGEPIIGGGRDGDPNKRSIFVLNEDKKDGVTGSGSGQIKNYGGALKFIPNRWYEKYAQGGG</sequence>
<evidence type="ECO:0008006" key="4">
    <source>
        <dbReference type="Google" id="ProtNLM"/>
    </source>
</evidence>
<dbReference type="AlphaFoldDB" id="D0SNC8"/>
<proteinExistence type="predicted"/>
<dbReference type="HOGENOM" id="CLU_004937_0_0_6"/>
<gene>
    <name evidence="2" type="ORF">HMPREF0026_01988</name>
</gene>
<reference evidence="3" key="1">
    <citation type="journal article" date="2012" name="PLoS ONE">
        <title>The success of Acinetobacter species; genetic, metabolic and virulence attributes.</title>
        <authorList>
            <person name="Peleg A.Y."/>
            <person name="de Breij A."/>
            <person name="Adams M.D."/>
            <person name="Cerqueira G.M."/>
            <person name="Mocali S."/>
            <person name="Galardini M."/>
            <person name="Nibbering P.H."/>
            <person name="Earl A.M."/>
            <person name="Ward D.V."/>
            <person name="Paterson D.L."/>
            <person name="Seifert H."/>
            <person name="Dijkshoorn L."/>
        </authorList>
    </citation>
    <scope>NUCLEOTIDE SEQUENCE [LARGE SCALE GENOMIC DNA]</scope>
    <source>
        <strain evidence="3">SH205</strain>
    </source>
</reference>
<evidence type="ECO:0000313" key="3">
    <source>
        <dbReference type="Proteomes" id="UP000018442"/>
    </source>
</evidence>
<feature type="chain" id="PRO_5003015324" description="PilC beta-propeller domain-containing protein" evidence="1">
    <location>
        <begin position="35"/>
        <end position="1235"/>
    </location>
</feature>
<dbReference type="RefSeq" id="WP_005403303.1">
    <property type="nucleotide sequence ID" value="NZ_GG705012.1"/>
</dbReference>